<dbReference type="InterPro" id="IPR009799">
    <property type="entry name" value="EthD_dom"/>
</dbReference>
<organism evidence="7 8">
    <name type="scientific">Aspergillus sydowii CBS 593.65</name>
    <dbReference type="NCBI Taxonomy" id="1036612"/>
    <lineage>
        <taxon>Eukaryota</taxon>
        <taxon>Fungi</taxon>
        <taxon>Dikarya</taxon>
        <taxon>Ascomycota</taxon>
        <taxon>Pezizomycotina</taxon>
        <taxon>Eurotiomycetes</taxon>
        <taxon>Eurotiomycetidae</taxon>
        <taxon>Eurotiales</taxon>
        <taxon>Aspergillaceae</taxon>
        <taxon>Aspergillus</taxon>
        <taxon>Aspergillus subgen. Nidulantes</taxon>
    </lineage>
</organism>
<evidence type="ECO:0000313" key="7">
    <source>
        <dbReference type="EMBL" id="OJJ54866.1"/>
    </source>
</evidence>
<dbReference type="PANTHER" id="PTHR43004:SF13">
    <property type="entry name" value="FAD-BINDING DOMAIN-CONTAINING PROTEIN-RELATED"/>
    <property type="match status" value="1"/>
</dbReference>
<comment type="similarity">
    <text evidence="1">Belongs to the tpcK family.</text>
</comment>
<keyword evidence="3" id="KW-0274">FAD</keyword>
<dbReference type="InterPro" id="IPR036188">
    <property type="entry name" value="FAD/NAD-bd_sf"/>
</dbReference>
<keyword evidence="2" id="KW-0285">Flavoprotein</keyword>
<dbReference type="GO" id="GO:0016709">
    <property type="term" value="F:oxidoreductase activity, acting on paired donors, with incorporation or reduction of molecular oxygen, NAD(P)H as one donor, and incorporation of one atom of oxygen"/>
    <property type="evidence" value="ECO:0007669"/>
    <property type="project" value="UniProtKB-ARBA"/>
</dbReference>
<dbReference type="SUPFAM" id="SSF51905">
    <property type="entry name" value="FAD/NAD(P)-binding domain"/>
    <property type="match status" value="1"/>
</dbReference>
<dbReference type="PRINTS" id="PR00420">
    <property type="entry name" value="RNGMNOXGNASE"/>
</dbReference>
<dbReference type="Proteomes" id="UP000184356">
    <property type="component" value="Unassembled WGS sequence"/>
</dbReference>
<dbReference type="InterPro" id="IPR002938">
    <property type="entry name" value="FAD-bd"/>
</dbReference>
<dbReference type="STRING" id="1036612.A0A1L9T608"/>
<evidence type="ECO:0000313" key="8">
    <source>
        <dbReference type="Proteomes" id="UP000184356"/>
    </source>
</evidence>
<keyword evidence="4" id="KW-0560">Oxidoreductase</keyword>
<evidence type="ECO:0000256" key="3">
    <source>
        <dbReference type="ARBA" id="ARBA00022827"/>
    </source>
</evidence>
<protein>
    <recommendedName>
        <fullName evidence="9">FAD-binding domain-containing protein</fullName>
    </recommendedName>
</protein>
<dbReference type="EMBL" id="KV878594">
    <property type="protein sequence ID" value="OJJ54866.1"/>
    <property type="molecule type" value="Genomic_DNA"/>
</dbReference>
<dbReference type="OrthoDB" id="10016252at2759"/>
<sequence>MPCPLAIDTCRVPPCSGLSQLKPQDDKPKPVAVIGAGPVGLFTSLRLAQQGIKVVLHETGPGIDQSPRAVAYFPAVLEEFSKAGILEAVIAAGEKNQDGCDWRDRDGTIIAGIDPPPQNPYYAVMLSQPEFCQVVLDALVKTGNAEINFNHTLRSFQQGDGFIEYYIETDSGNQEQLEYQCRYLVGADGGRSAVRRNLGIKLEGYTWESLLFVAVNFEYGLSELGWKAANFMVDPVDWGIVVKRGKGKSWRLATGIRCPETSTAKLKTLDEAAIKMVKDRLCRFLPGDTSRIEYQAIAPYVVHQRCASSFAQGNVLLAGDAAHLNNPVGGLGLTTGILDAAHLAESLRRVLKDGANAELSLASYAGTRRRIFCETSNPITTGNLLRLWSQEPQHIREREEFFAKLRDPKDLATPLQVGLGDFALTSTSSTKFDTYHEVTWFISVTKREDWDVDTFEHEYKTVHANMTRQAKEHGSPVRRYIQLSNSKRRQETITDRVRVLDWDYVSCLTFPNLFLVHAGFQDPGYRATAGAHIFCRLDQQGCITQEVARLSNCSAGKKQENGPNSHHHHHRTRALLFHERSTTSDDYSQEWLDTRVNKMGGTVRGEPSISEYVLWRDITPKDADYLFANTQFLGGSWHKYKAVEAFDFVDEDAAATFLDHHGEILAADGTGRITVVAGARDDIL</sequence>
<evidence type="ECO:0008006" key="9">
    <source>
        <dbReference type="Google" id="ProtNLM"/>
    </source>
</evidence>
<evidence type="ECO:0000259" key="5">
    <source>
        <dbReference type="Pfam" id="PF01494"/>
    </source>
</evidence>
<dbReference type="Gene3D" id="3.30.9.10">
    <property type="entry name" value="D-Amino Acid Oxidase, subunit A, domain 2"/>
    <property type="match status" value="1"/>
</dbReference>
<feature type="domain" description="EthD" evidence="6">
    <location>
        <begin position="447"/>
        <end position="531"/>
    </location>
</feature>
<dbReference type="InterPro" id="IPR050641">
    <property type="entry name" value="RIFMO-like"/>
</dbReference>
<accession>A0A1L9T608</accession>
<evidence type="ECO:0000256" key="2">
    <source>
        <dbReference type="ARBA" id="ARBA00022630"/>
    </source>
</evidence>
<gene>
    <name evidence="7" type="ORF">ASPSYDRAFT_160501</name>
</gene>
<feature type="domain" description="FAD-binding" evidence="5">
    <location>
        <begin position="30"/>
        <end position="371"/>
    </location>
</feature>
<evidence type="ECO:0000256" key="4">
    <source>
        <dbReference type="ARBA" id="ARBA00023002"/>
    </source>
</evidence>
<evidence type="ECO:0000259" key="6">
    <source>
        <dbReference type="Pfam" id="PF07110"/>
    </source>
</evidence>
<dbReference type="PANTHER" id="PTHR43004">
    <property type="entry name" value="TRK SYSTEM POTASSIUM UPTAKE PROTEIN"/>
    <property type="match status" value="1"/>
</dbReference>
<proteinExistence type="inferred from homology"/>
<dbReference type="GO" id="GO:0071949">
    <property type="term" value="F:FAD binding"/>
    <property type="evidence" value="ECO:0007669"/>
    <property type="project" value="InterPro"/>
</dbReference>
<dbReference type="Pfam" id="PF01494">
    <property type="entry name" value="FAD_binding_3"/>
    <property type="match status" value="1"/>
</dbReference>
<dbReference type="RefSeq" id="XP_040698672.1">
    <property type="nucleotide sequence ID" value="XM_040842916.1"/>
</dbReference>
<dbReference type="VEuPathDB" id="FungiDB:ASPSYDRAFT_160501"/>
<dbReference type="AlphaFoldDB" id="A0A1L9T608"/>
<dbReference type="Pfam" id="PF07110">
    <property type="entry name" value="EthD"/>
    <property type="match status" value="1"/>
</dbReference>
<dbReference type="Gene3D" id="3.50.50.60">
    <property type="entry name" value="FAD/NAD(P)-binding domain"/>
    <property type="match status" value="1"/>
</dbReference>
<dbReference type="Gene3D" id="3.30.70.100">
    <property type="match status" value="1"/>
</dbReference>
<dbReference type="GeneID" id="63758989"/>
<keyword evidence="8" id="KW-1185">Reference proteome</keyword>
<evidence type="ECO:0000256" key="1">
    <source>
        <dbReference type="ARBA" id="ARBA00005986"/>
    </source>
</evidence>
<reference evidence="8" key="1">
    <citation type="journal article" date="2017" name="Genome Biol.">
        <title>Comparative genomics reveals high biological diversity and specific adaptations in the industrially and medically important fungal genus Aspergillus.</title>
        <authorList>
            <person name="de Vries R.P."/>
            <person name="Riley R."/>
            <person name="Wiebenga A."/>
            <person name="Aguilar-Osorio G."/>
            <person name="Amillis S."/>
            <person name="Uchima C.A."/>
            <person name="Anderluh G."/>
            <person name="Asadollahi M."/>
            <person name="Askin M."/>
            <person name="Barry K."/>
            <person name="Battaglia E."/>
            <person name="Bayram O."/>
            <person name="Benocci T."/>
            <person name="Braus-Stromeyer S.A."/>
            <person name="Caldana C."/>
            <person name="Canovas D."/>
            <person name="Cerqueira G.C."/>
            <person name="Chen F."/>
            <person name="Chen W."/>
            <person name="Choi C."/>
            <person name="Clum A."/>
            <person name="Dos Santos R.A."/>
            <person name="Damasio A.R."/>
            <person name="Diallinas G."/>
            <person name="Emri T."/>
            <person name="Fekete E."/>
            <person name="Flipphi M."/>
            <person name="Freyberg S."/>
            <person name="Gallo A."/>
            <person name="Gournas C."/>
            <person name="Habgood R."/>
            <person name="Hainaut M."/>
            <person name="Harispe M.L."/>
            <person name="Henrissat B."/>
            <person name="Hilden K.S."/>
            <person name="Hope R."/>
            <person name="Hossain A."/>
            <person name="Karabika E."/>
            <person name="Karaffa L."/>
            <person name="Karanyi Z."/>
            <person name="Krasevec N."/>
            <person name="Kuo A."/>
            <person name="Kusch H."/>
            <person name="LaButti K."/>
            <person name="Lagendijk E.L."/>
            <person name="Lapidus A."/>
            <person name="Levasseur A."/>
            <person name="Lindquist E."/>
            <person name="Lipzen A."/>
            <person name="Logrieco A.F."/>
            <person name="MacCabe A."/>
            <person name="Maekelae M.R."/>
            <person name="Malavazi I."/>
            <person name="Melin P."/>
            <person name="Meyer V."/>
            <person name="Mielnichuk N."/>
            <person name="Miskei M."/>
            <person name="Molnar A.P."/>
            <person name="Mule G."/>
            <person name="Ngan C.Y."/>
            <person name="Orejas M."/>
            <person name="Orosz E."/>
            <person name="Ouedraogo J.P."/>
            <person name="Overkamp K.M."/>
            <person name="Park H.-S."/>
            <person name="Perrone G."/>
            <person name="Piumi F."/>
            <person name="Punt P.J."/>
            <person name="Ram A.F."/>
            <person name="Ramon A."/>
            <person name="Rauscher S."/>
            <person name="Record E."/>
            <person name="Riano-Pachon D.M."/>
            <person name="Robert V."/>
            <person name="Roehrig J."/>
            <person name="Ruller R."/>
            <person name="Salamov A."/>
            <person name="Salih N.S."/>
            <person name="Samson R.A."/>
            <person name="Sandor E."/>
            <person name="Sanguinetti M."/>
            <person name="Schuetze T."/>
            <person name="Sepcic K."/>
            <person name="Shelest E."/>
            <person name="Sherlock G."/>
            <person name="Sophianopoulou V."/>
            <person name="Squina F.M."/>
            <person name="Sun H."/>
            <person name="Susca A."/>
            <person name="Todd R.B."/>
            <person name="Tsang A."/>
            <person name="Unkles S.E."/>
            <person name="van de Wiele N."/>
            <person name="van Rossen-Uffink D."/>
            <person name="Oliveira J.V."/>
            <person name="Vesth T.C."/>
            <person name="Visser J."/>
            <person name="Yu J.-H."/>
            <person name="Zhou M."/>
            <person name="Andersen M.R."/>
            <person name="Archer D.B."/>
            <person name="Baker S.E."/>
            <person name="Benoit I."/>
            <person name="Brakhage A.A."/>
            <person name="Braus G.H."/>
            <person name="Fischer R."/>
            <person name="Frisvad J.C."/>
            <person name="Goldman G.H."/>
            <person name="Houbraken J."/>
            <person name="Oakley B."/>
            <person name="Pocsi I."/>
            <person name="Scazzocchio C."/>
            <person name="Seiboth B."/>
            <person name="vanKuyk P.A."/>
            <person name="Wortman J."/>
            <person name="Dyer P.S."/>
            <person name="Grigoriev I.V."/>
        </authorList>
    </citation>
    <scope>NUCLEOTIDE SEQUENCE [LARGE SCALE GENOMIC DNA]</scope>
    <source>
        <strain evidence="8">CBS 593.65</strain>
    </source>
</reference>
<name>A0A1L9T608_9EURO</name>